<dbReference type="Proteomes" id="UP000321577">
    <property type="component" value="Unassembled WGS sequence"/>
</dbReference>
<comment type="caution">
    <text evidence="1">The sequence shown here is derived from an EMBL/GenBank/DDBJ whole genome shotgun (WGS) entry which is preliminary data.</text>
</comment>
<dbReference type="AlphaFoldDB" id="A0A512M3V0"/>
<accession>A0A512M3V0</accession>
<sequence>MSLGADAASASVVSPIHIIDAIGPFFRGYDRRVINWSKIPWDHVGRQGAAWWEQVCRDLNVLARQAASWGFNTVSIDDVAHLALHDMVEPDVRHRIERYRAEMRRCFAVLKKAGLNIHVTMDVFSATPWLKKSLRIARKPVNVYLAELMDRFLTDFPEVSGIIVRIGESDGKDVKDDFHSQLVIQTPEQAREFLLALLPTFEKHQRLMVFRTWTVGAYPIGDLMWHRDTFSRVFDSIVSSALVVSMKYGESDFFRYLPLNRNFFRTSLPKIVELQTRREYEGCGEYPSPTGWMYEEYARELRQAENVIGCMVWCQTGGWVPFRRLAFLDAEAVWTDLNTFVTIRVMKDGALVEDAVRAFAKERRLGDADALLELLRLADECIRELLYIEEYARQKLFFRRVRIPPMLQVYWGNIFVSHSLRRLLRYFVRDADAALRSARRCLDNLDRMMELAERAHVPVKDIEYMRDTFRLLALSREYYFAEDSADIEPRILAAKVEYKTKYAKRGLRPRYRIKTDFKPLLLNPRYLAWAVQFLMRRQRGYRVVDRIVVLDGLSLIYRFIAARKPHWIPGFASKSAMGVDVVFK</sequence>
<protein>
    <submittedName>
        <fullName evidence="1">Uncharacterized protein</fullName>
    </submittedName>
</protein>
<dbReference type="EMBL" id="BKAG01000003">
    <property type="protein sequence ID" value="GEP41413.1"/>
    <property type="molecule type" value="Genomic_DNA"/>
</dbReference>
<organism evidence="1 2">
    <name type="scientific">Brevifollis gellanilyticus</name>
    <dbReference type="NCBI Taxonomy" id="748831"/>
    <lineage>
        <taxon>Bacteria</taxon>
        <taxon>Pseudomonadati</taxon>
        <taxon>Verrucomicrobiota</taxon>
        <taxon>Verrucomicrobiia</taxon>
        <taxon>Verrucomicrobiales</taxon>
        <taxon>Verrucomicrobiaceae</taxon>
    </lineage>
</organism>
<gene>
    <name evidence="1" type="ORF">BGE01nite_07040</name>
</gene>
<reference evidence="1 2" key="1">
    <citation type="submission" date="2019-07" db="EMBL/GenBank/DDBJ databases">
        <title>Whole genome shotgun sequence of Brevifollis gellanilyticus NBRC 108608.</title>
        <authorList>
            <person name="Hosoyama A."/>
            <person name="Uohara A."/>
            <person name="Ohji S."/>
            <person name="Ichikawa N."/>
        </authorList>
    </citation>
    <scope>NUCLEOTIDE SEQUENCE [LARGE SCALE GENOMIC DNA]</scope>
    <source>
        <strain evidence="1 2">NBRC 108608</strain>
    </source>
</reference>
<dbReference type="InterPro" id="IPR017853">
    <property type="entry name" value="GH"/>
</dbReference>
<proteinExistence type="predicted"/>
<dbReference type="SUPFAM" id="SSF51445">
    <property type="entry name" value="(Trans)glycosidases"/>
    <property type="match status" value="1"/>
</dbReference>
<dbReference type="Gene3D" id="3.20.20.80">
    <property type="entry name" value="Glycosidases"/>
    <property type="match status" value="1"/>
</dbReference>
<evidence type="ECO:0000313" key="2">
    <source>
        <dbReference type="Proteomes" id="UP000321577"/>
    </source>
</evidence>
<keyword evidence="2" id="KW-1185">Reference proteome</keyword>
<name>A0A512M3V0_9BACT</name>
<evidence type="ECO:0000313" key="1">
    <source>
        <dbReference type="EMBL" id="GEP41413.1"/>
    </source>
</evidence>